<keyword evidence="1" id="KW-0677">Repeat</keyword>
<dbReference type="InterPro" id="IPR000873">
    <property type="entry name" value="AMP-dep_synth/lig_dom"/>
</dbReference>
<name>A0ABT4FPR3_9BACL</name>
<gene>
    <name evidence="4" type="ORF">M5X16_29330</name>
</gene>
<feature type="non-terminal residue" evidence="4">
    <location>
        <position position="662"/>
    </location>
</feature>
<dbReference type="SUPFAM" id="SSF56801">
    <property type="entry name" value="Acetyl-CoA synthetase-like"/>
    <property type="match status" value="1"/>
</dbReference>
<dbReference type="Gene3D" id="3.30.559.10">
    <property type="entry name" value="Chloramphenicol acetyltransferase-like domain"/>
    <property type="match status" value="1"/>
</dbReference>
<evidence type="ECO:0000313" key="5">
    <source>
        <dbReference type="Proteomes" id="UP001527202"/>
    </source>
</evidence>
<comment type="caution">
    <text evidence="4">The sequence shown here is derived from an EMBL/GenBank/DDBJ whole genome shotgun (WGS) entry which is preliminary data.</text>
</comment>
<evidence type="ECO:0000259" key="2">
    <source>
        <dbReference type="Pfam" id="PF00501"/>
    </source>
</evidence>
<dbReference type="SUPFAM" id="SSF52777">
    <property type="entry name" value="CoA-dependent acyltransferases"/>
    <property type="match status" value="2"/>
</dbReference>
<organism evidence="4 5">
    <name type="scientific">Paenibacillus chitinolyticus</name>
    <dbReference type="NCBI Taxonomy" id="79263"/>
    <lineage>
        <taxon>Bacteria</taxon>
        <taxon>Bacillati</taxon>
        <taxon>Bacillota</taxon>
        <taxon>Bacilli</taxon>
        <taxon>Bacillales</taxon>
        <taxon>Paenibacillaceae</taxon>
        <taxon>Paenibacillus</taxon>
    </lineage>
</organism>
<reference evidence="4 5" key="1">
    <citation type="submission" date="2022-05" db="EMBL/GenBank/DDBJ databases">
        <title>Genome Sequencing of Bee-Associated Microbes.</title>
        <authorList>
            <person name="Dunlap C."/>
        </authorList>
    </citation>
    <scope>NUCLEOTIDE SEQUENCE [LARGE SCALE GENOMIC DNA]</scope>
    <source>
        <strain evidence="4 5">NRRL B-23120</strain>
    </source>
</reference>
<dbReference type="PROSITE" id="PS00455">
    <property type="entry name" value="AMP_BINDING"/>
    <property type="match status" value="1"/>
</dbReference>
<sequence length="662" mass="75784">MSSKMVLGSNIENIYSLTPVQEGMLYHKLANGDSTAYVVQHRFELNGLINEQKVEEAIQLVTMKHDVLRTSIVYEKLTMPRQIILKNRTIEYERIDLSDIAAYDRNNEMDMIAQLDVKRGFDLQRDSLLRVKLVHFGANQYKMLWTIHHIIIDGWSLSILFSDFKTYYDMLENGKSLPSIMSIVETDKKRIEKYGDYVKWLEQQNASEGIAYWEQLLSDYDGTADIKSMEQTPLEVETVSLSEMKLSKEQTASLQNLVATHHITMNTIVETAWGIVLQAYTGAKDVVYGKVISGRHVAIRGIEKIVGPFIVTIPARIRYKEEDRVVEVLRSTQLQGTKSTAYSYCPLQQIMSLTKQKSELIKYLYAFENYELDETLLTQHSEGLGLKIEAYREQTNYDLVLIVNNEHGYLRFQMQYASNHYGSREIEAMLLRLQAVLLSFANNPEMKLSELETITEEEKEQILGVFNDTYLPYAKDKTIPALWEEQVANRPDATAVVYEDNHVTYDALNRKINQVAWALRRLHIKPDDRVVIVAERSVEMIAGMYGIIKAGGAYVPVDPTIPAERMRFILNDCKPKAVLVYKTTIETDLPTINLADDKLWEGQGENPEQVNRPDDLAYIIYTSGTTGQPKGVMLAHSGVVAMRSYLQEKYEVTQQDNVLQFA</sequence>
<dbReference type="PANTHER" id="PTHR45527">
    <property type="entry name" value="NONRIBOSOMAL PEPTIDE SYNTHETASE"/>
    <property type="match status" value="1"/>
</dbReference>
<dbReference type="InterPro" id="IPR023213">
    <property type="entry name" value="CAT-like_dom_sf"/>
</dbReference>
<dbReference type="Pfam" id="PF00668">
    <property type="entry name" value="Condensation"/>
    <property type="match status" value="1"/>
</dbReference>
<feature type="domain" description="Condensation" evidence="3">
    <location>
        <begin position="12"/>
        <end position="463"/>
    </location>
</feature>
<dbReference type="Gene3D" id="3.30.559.30">
    <property type="entry name" value="Nonribosomal peptide synthetase, condensation domain"/>
    <property type="match status" value="1"/>
</dbReference>
<feature type="domain" description="AMP-dependent synthetase/ligase" evidence="2">
    <location>
        <begin position="484"/>
        <end position="661"/>
    </location>
</feature>
<dbReference type="InterPro" id="IPR020845">
    <property type="entry name" value="AMP-binding_CS"/>
</dbReference>
<dbReference type="InterPro" id="IPR001242">
    <property type="entry name" value="Condensation_dom"/>
</dbReference>
<dbReference type="EMBL" id="JAMDMJ010000056">
    <property type="protein sequence ID" value="MCY9599856.1"/>
    <property type="molecule type" value="Genomic_DNA"/>
</dbReference>
<dbReference type="RefSeq" id="WP_268630823.1">
    <property type="nucleotide sequence ID" value="NZ_JAMDMJ010000056.1"/>
</dbReference>
<proteinExistence type="predicted"/>
<dbReference type="Gene3D" id="3.40.50.980">
    <property type="match status" value="2"/>
</dbReference>
<keyword evidence="5" id="KW-1185">Reference proteome</keyword>
<accession>A0ABT4FPR3</accession>
<evidence type="ECO:0000313" key="4">
    <source>
        <dbReference type="EMBL" id="MCY9599856.1"/>
    </source>
</evidence>
<evidence type="ECO:0000259" key="3">
    <source>
        <dbReference type="Pfam" id="PF00668"/>
    </source>
</evidence>
<dbReference type="Proteomes" id="UP001527202">
    <property type="component" value="Unassembled WGS sequence"/>
</dbReference>
<dbReference type="PANTHER" id="PTHR45527:SF1">
    <property type="entry name" value="FATTY ACID SYNTHASE"/>
    <property type="match status" value="1"/>
</dbReference>
<protein>
    <submittedName>
        <fullName evidence="4">Condensation domain-containing protein</fullName>
    </submittedName>
</protein>
<dbReference type="InterPro" id="IPR020459">
    <property type="entry name" value="AMP-binding"/>
</dbReference>
<dbReference type="PRINTS" id="PR00154">
    <property type="entry name" value="AMPBINDING"/>
</dbReference>
<dbReference type="Pfam" id="PF00501">
    <property type="entry name" value="AMP-binding"/>
    <property type="match status" value="1"/>
</dbReference>
<evidence type="ECO:0000256" key="1">
    <source>
        <dbReference type="ARBA" id="ARBA00022737"/>
    </source>
</evidence>